<dbReference type="GO" id="GO:0000981">
    <property type="term" value="F:DNA-binding transcription factor activity, RNA polymerase II-specific"/>
    <property type="evidence" value="ECO:0007669"/>
    <property type="project" value="TreeGrafter"/>
</dbReference>
<evidence type="ECO:0000256" key="9">
    <source>
        <dbReference type="PROSITE-ProRule" id="PRU00042"/>
    </source>
</evidence>
<dbReference type="Proteomes" id="UP000835052">
    <property type="component" value="Unassembled WGS sequence"/>
</dbReference>
<proteinExistence type="predicted"/>
<keyword evidence="7" id="KW-0804">Transcription</keyword>
<dbReference type="PROSITE" id="PS50157">
    <property type="entry name" value="ZINC_FINGER_C2H2_2"/>
    <property type="match status" value="3"/>
</dbReference>
<dbReference type="Pfam" id="PF00096">
    <property type="entry name" value="zf-C2H2"/>
    <property type="match status" value="2"/>
</dbReference>
<dbReference type="GO" id="GO:0008270">
    <property type="term" value="F:zinc ion binding"/>
    <property type="evidence" value="ECO:0007669"/>
    <property type="project" value="UniProtKB-KW"/>
</dbReference>
<dbReference type="EMBL" id="CAJGYM010000001">
    <property type="protein sequence ID" value="CAD6184128.1"/>
    <property type="molecule type" value="Genomic_DNA"/>
</dbReference>
<feature type="domain" description="C2H2-type" evidence="11">
    <location>
        <begin position="408"/>
        <end position="436"/>
    </location>
</feature>
<dbReference type="FunFam" id="3.30.160.60:FF:001485">
    <property type="entry name" value="Krueppel-related zinc finger protein"/>
    <property type="match status" value="1"/>
</dbReference>
<dbReference type="AlphaFoldDB" id="A0A8S1GMT2"/>
<evidence type="ECO:0000256" key="8">
    <source>
        <dbReference type="ARBA" id="ARBA00023242"/>
    </source>
</evidence>
<evidence type="ECO:0000256" key="5">
    <source>
        <dbReference type="ARBA" id="ARBA00023015"/>
    </source>
</evidence>
<protein>
    <recommendedName>
        <fullName evidence="11">C2H2-type domain-containing protein</fullName>
    </recommendedName>
</protein>
<dbReference type="FunFam" id="3.30.160.60:FF:002343">
    <property type="entry name" value="Zinc finger protein 33A"/>
    <property type="match status" value="1"/>
</dbReference>
<evidence type="ECO:0000313" key="13">
    <source>
        <dbReference type="Proteomes" id="UP000835052"/>
    </source>
</evidence>
<evidence type="ECO:0000256" key="1">
    <source>
        <dbReference type="ARBA" id="ARBA00022723"/>
    </source>
</evidence>
<sequence>MPINRKRYGSESLTIPQRHVDEVAARSLDHIACGMLRYSHLIWGSALGEPDALRTFLSISRCHKALNSLKGSLETLRNIRGQRTLLGTSIGKYIFHSGGMIGYPIVFRCCECTVEEPNLEHLESHIWSRHVKKFPFNCALCDYPAMNYDSLAHHFATQHPFNVNIEFKRRIEDEKRLREMIAESITVQIFEGEDVHSEEPPFYPDTGEDNVASECAIHIDAPNDVGMSPRNFSPIVMMPTDCGQYKLSFSFFEKDDLLEEEQEEEEEEEEDIEQDESIEYVDEEGNPVYIEHDLCDEDYSNHQVRVLRNRRLQKTINNVALGDVPGTSKNTLYLSLDDTDAKSKKRDERYSFACDVCGKMIKYYSKLIEHKRSHDGERPFACMYCPARFTQNGALKCHIRLHTGERPYPCTWECGKSFASSSARALHEKTHSGERSFMCVFMRESFHEKNSHCNRHLKNVHAREIAIGRINIPIGLEAVGDGCSDRLRELVNSVIDDVREDRQARENENVVFNVSTKIKDPTIVETQPAAPSSVPEANDMEQ</sequence>
<keyword evidence="13" id="KW-1185">Reference proteome</keyword>
<dbReference type="PANTHER" id="PTHR24388:SF103">
    <property type="entry name" value="C2H2-TYPE DOMAIN-CONTAINING PROTEIN"/>
    <property type="match status" value="1"/>
</dbReference>
<keyword evidence="3 9" id="KW-0863">Zinc-finger</keyword>
<dbReference type="InterPro" id="IPR036236">
    <property type="entry name" value="Znf_C2H2_sf"/>
</dbReference>
<dbReference type="GO" id="GO:0000978">
    <property type="term" value="F:RNA polymerase II cis-regulatory region sequence-specific DNA binding"/>
    <property type="evidence" value="ECO:0007669"/>
    <property type="project" value="TreeGrafter"/>
</dbReference>
<keyword evidence="1" id="KW-0479">Metal-binding</keyword>
<dbReference type="InterPro" id="IPR013087">
    <property type="entry name" value="Znf_C2H2_type"/>
</dbReference>
<name>A0A8S1GMT2_9PELO</name>
<dbReference type="PANTHER" id="PTHR24388">
    <property type="entry name" value="ZINC FINGER PROTEIN"/>
    <property type="match status" value="1"/>
</dbReference>
<evidence type="ECO:0000313" key="12">
    <source>
        <dbReference type="EMBL" id="CAD6184128.1"/>
    </source>
</evidence>
<evidence type="ECO:0000256" key="6">
    <source>
        <dbReference type="ARBA" id="ARBA00023125"/>
    </source>
</evidence>
<dbReference type="OrthoDB" id="6077919at2759"/>
<feature type="domain" description="C2H2-type" evidence="11">
    <location>
        <begin position="380"/>
        <end position="407"/>
    </location>
</feature>
<dbReference type="InterPro" id="IPR050527">
    <property type="entry name" value="Snail/Krueppel_Znf"/>
</dbReference>
<evidence type="ECO:0000256" key="7">
    <source>
        <dbReference type="ARBA" id="ARBA00023163"/>
    </source>
</evidence>
<dbReference type="SMART" id="SM00355">
    <property type="entry name" value="ZnF_C2H2"/>
    <property type="match status" value="5"/>
</dbReference>
<evidence type="ECO:0000256" key="4">
    <source>
        <dbReference type="ARBA" id="ARBA00022833"/>
    </source>
</evidence>
<dbReference type="PROSITE" id="PS00028">
    <property type="entry name" value="ZINC_FINGER_C2H2_1"/>
    <property type="match status" value="3"/>
</dbReference>
<keyword evidence="8" id="KW-0539">Nucleus</keyword>
<feature type="region of interest" description="Disordered" evidence="10">
    <location>
        <begin position="257"/>
        <end position="279"/>
    </location>
</feature>
<feature type="domain" description="C2H2-type" evidence="11">
    <location>
        <begin position="352"/>
        <end position="379"/>
    </location>
</feature>
<evidence type="ECO:0000256" key="2">
    <source>
        <dbReference type="ARBA" id="ARBA00022737"/>
    </source>
</evidence>
<organism evidence="12 13">
    <name type="scientific">Caenorhabditis auriculariae</name>
    <dbReference type="NCBI Taxonomy" id="2777116"/>
    <lineage>
        <taxon>Eukaryota</taxon>
        <taxon>Metazoa</taxon>
        <taxon>Ecdysozoa</taxon>
        <taxon>Nematoda</taxon>
        <taxon>Chromadorea</taxon>
        <taxon>Rhabditida</taxon>
        <taxon>Rhabditina</taxon>
        <taxon>Rhabditomorpha</taxon>
        <taxon>Rhabditoidea</taxon>
        <taxon>Rhabditidae</taxon>
        <taxon>Peloderinae</taxon>
        <taxon>Caenorhabditis</taxon>
    </lineage>
</organism>
<keyword evidence="4" id="KW-0862">Zinc</keyword>
<accession>A0A8S1GMT2</accession>
<feature type="region of interest" description="Disordered" evidence="10">
    <location>
        <begin position="522"/>
        <end position="542"/>
    </location>
</feature>
<reference evidence="12" key="1">
    <citation type="submission" date="2020-10" db="EMBL/GenBank/DDBJ databases">
        <authorList>
            <person name="Kikuchi T."/>
        </authorList>
    </citation>
    <scope>NUCLEOTIDE SEQUENCE</scope>
    <source>
        <strain evidence="12">NKZ352</strain>
    </source>
</reference>
<keyword evidence="2" id="KW-0677">Repeat</keyword>
<evidence type="ECO:0000256" key="10">
    <source>
        <dbReference type="SAM" id="MobiDB-lite"/>
    </source>
</evidence>
<dbReference type="SUPFAM" id="SSF57667">
    <property type="entry name" value="beta-beta-alpha zinc fingers"/>
    <property type="match status" value="2"/>
</dbReference>
<dbReference type="Gene3D" id="3.30.160.60">
    <property type="entry name" value="Classic Zinc Finger"/>
    <property type="match status" value="4"/>
</dbReference>
<evidence type="ECO:0000259" key="11">
    <source>
        <dbReference type="PROSITE" id="PS50157"/>
    </source>
</evidence>
<comment type="caution">
    <text evidence="12">The sequence shown here is derived from an EMBL/GenBank/DDBJ whole genome shotgun (WGS) entry which is preliminary data.</text>
</comment>
<evidence type="ECO:0000256" key="3">
    <source>
        <dbReference type="ARBA" id="ARBA00022771"/>
    </source>
</evidence>
<keyword evidence="5" id="KW-0805">Transcription regulation</keyword>
<keyword evidence="6" id="KW-0238">DNA-binding</keyword>
<gene>
    <name evidence="12" type="ORF">CAUJ_LOCUS47</name>
</gene>